<feature type="domain" description="Glycosyltransferase subfamily 4-like N-terminal" evidence="5">
    <location>
        <begin position="24"/>
        <end position="175"/>
    </location>
</feature>
<evidence type="ECO:0000259" key="5">
    <source>
        <dbReference type="Pfam" id="PF13439"/>
    </source>
</evidence>
<evidence type="ECO:0000256" key="3">
    <source>
        <dbReference type="ARBA" id="ARBA00022679"/>
    </source>
</evidence>
<evidence type="ECO:0000256" key="1">
    <source>
        <dbReference type="ARBA" id="ARBA00009481"/>
    </source>
</evidence>
<keyword evidence="7" id="KW-1185">Reference proteome</keyword>
<dbReference type="Pfam" id="PF13439">
    <property type="entry name" value="Glyco_transf_4"/>
    <property type="match status" value="1"/>
</dbReference>
<keyword evidence="2" id="KW-0328">Glycosyltransferase</keyword>
<dbReference type="Proteomes" id="UP000676409">
    <property type="component" value="Chromosome"/>
</dbReference>
<dbReference type="PANTHER" id="PTHR12526">
    <property type="entry name" value="GLYCOSYLTRANSFERASE"/>
    <property type="match status" value="1"/>
</dbReference>
<keyword evidence="3" id="KW-0808">Transferase</keyword>
<evidence type="ECO:0000313" key="7">
    <source>
        <dbReference type="Proteomes" id="UP000676409"/>
    </source>
</evidence>
<dbReference type="Pfam" id="PF00534">
    <property type="entry name" value="Glycos_transf_1"/>
    <property type="match status" value="1"/>
</dbReference>
<dbReference type="InterPro" id="IPR028098">
    <property type="entry name" value="Glyco_trans_4-like_N"/>
</dbReference>
<gene>
    <name evidence="6" type="ORF">KCG34_17675</name>
</gene>
<dbReference type="EMBL" id="CP073078">
    <property type="protein sequence ID" value="QUD86889.1"/>
    <property type="molecule type" value="Genomic_DNA"/>
</dbReference>
<dbReference type="RefSeq" id="WP_211936941.1">
    <property type="nucleotide sequence ID" value="NZ_CP073078.1"/>
</dbReference>
<name>A0A975FXP9_9CAUL</name>
<dbReference type="GO" id="GO:0016757">
    <property type="term" value="F:glycosyltransferase activity"/>
    <property type="evidence" value="ECO:0007669"/>
    <property type="project" value="UniProtKB-KW"/>
</dbReference>
<evidence type="ECO:0000259" key="4">
    <source>
        <dbReference type="Pfam" id="PF00534"/>
    </source>
</evidence>
<dbReference type="InterPro" id="IPR001296">
    <property type="entry name" value="Glyco_trans_1"/>
</dbReference>
<feature type="domain" description="Glycosyl transferase family 1" evidence="4">
    <location>
        <begin position="188"/>
        <end position="358"/>
    </location>
</feature>
<organism evidence="6 7">
    <name type="scientific">Phenylobacterium montanum</name>
    <dbReference type="NCBI Taxonomy" id="2823693"/>
    <lineage>
        <taxon>Bacteria</taxon>
        <taxon>Pseudomonadati</taxon>
        <taxon>Pseudomonadota</taxon>
        <taxon>Alphaproteobacteria</taxon>
        <taxon>Caulobacterales</taxon>
        <taxon>Caulobacteraceae</taxon>
        <taxon>Phenylobacterium</taxon>
    </lineage>
</organism>
<sequence length="380" mass="40093">MARPAAGPILTMIYIVTQCFFPSVGGIEGAMTGLADHLAAQGHAVRVFADGDARDAAGDSAKAYPIQRFDGPKPWRRWRKHAAVRRARRGEAVRGVFADSWKSVAAIPEGLGSISVLAHGSEFPEPDEVSPGKRAKIEAALARADAILANSLYTAARVRPFLKGRPERVVLIQASIEPQPEPSPEGIKRAAEVIAGGGPVLMTLARLEPRKGVDMTLRALPGLAQRHPGLVYVVAGGGEDAGRLKALAAELGVEARVRFTGRVDDDLRAGLLAACDVFSMPVRKEGDSVEGFGLTYVEAGWYGAPSVAGREGGAATAVLDGEVGLLCDGADPASVEAALGRLLDDEALRRRLGDAAQARARAFTWDRRLPEYLKTLGIGG</sequence>
<dbReference type="PANTHER" id="PTHR12526:SF640">
    <property type="entry name" value="COLANIC ACID BIOSYNTHESIS GLYCOSYLTRANSFERASE WCAL-RELATED"/>
    <property type="match status" value="1"/>
</dbReference>
<dbReference type="KEGG" id="caul:KCG34_17675"/>
<accession>A0A975FXP9</accession>
<dbReference type="Gene3D" id="3.40.50.2000">
    <property type="entry name" value="Glycogen Phosphorylase B"/>
    <property type="match status" value="2"/>
</dbReference>
<comment type="similarity">
    <text evidence="1">Belongs to the glycosyltransferase group 1 family. Glycosyltransferase 4 subfamily.</text>
</comment>
<proteinExistence type="inferred from homology"/>
<dbReference type="SUPFAM" id="SSF53756">
    <property type="entry name" value="UDP-Glycosyltransferase/glycogen phosphorylase"/>
    <property type="match status" value="1"/>
</dbReference>
<evidence type="ECO:0000313" key="6">
    <source>
        <dbReference type="EMBL" id="QUD86889.1"/>
    </source>
</evidence>
<evidence type="ECO:0000256" key="2">
    <source>
        <dbReference type="ARBA" id="ARBA00022676"/>
    </source>
</evidence>
<dbReference type="AlphaFoldDB" id="A0A975FXP9"/>
<dbReference type="CDD" id="cd03801">
    <property type="entry name" value="GT4_PimA-like"/>
    <property type="match status" value="1"/>
</dbReference>
<reference evidence="6" key="1">
    <citation type="submission" date="2021-04" db="EMBL/GenBank/DDBJ databases">
        <title>The complete genome sequence of Caulobacter sp. S6.</title>
        <authorList>
            <person name="Tang Y."/>
            <person name="Ouyang W."/>
            <person name="Liu Q."/>
            <person name="Huang B."/>
            <person name="Guo Z."/>
            <person name="Lei P."/>
        </authorList>
    </citation>
    <scope>NUCLEOTIDE SEQUENCE</scope>
    <source>
        <strain evidence="6">S6</strain>
    </source>
</reference>
<protein>
    <submittedName>
        <fullName evidence="6">Glycosyltransferase family 4 protein</fullName>
    </submittedName>
</protein>